<evidence type="ECO:0000313" key="2">
    <source>
        <dbReference type="Proteomes" id="UP001610563"/>
    </source>
</evidence>
<protein>
    <submittedName>
        <fullName evidence="1">Uncharacterized protein</fullName>
    </submittedName>
</protein>
<sequence length="119" mass="12625">MLSLSWSDISGRGLLSHSCSFAAALRCGASTRTSACCPFRGLSFSVLAIVGDKAPARFLGFLGFAFPFLLFPPLNCPLGFEAALRLVHPALPRFLDFLCKFKPVPPGKGEGTEVSSVST</sequence>
<reference evidence="1 2" key="1">
    <citation type="submission" date="2024-07" db="EMBL/GenBank/DDBJ databases">
        <title>Section-level genome sequencing and comparative genomics of Aspergillus sections Usti and Cavernicolus.</title>
        <authorList>
            <consortium name="Lawrence Berkeley National Laboratory"/>
            <person name="Nybo J.L."/>
            <person name="Vesth T.C."/>
            <person name="Theobald S."/>
            <person name="Frisvad J.C."/>
            <person name="Larsen T.O."/>
            <person name="Kjaerboelling I."/>
            <person name="Rothschild-Mancinelli K."/>
            <person name="Lyhne E.K."/>
            <person name="Kogle M.E."/>
            <person name="Barry K."/>
            <person name="Clum A."/>
            <person name="Na H."/>
            <person name="Ledsgaard L."/>
            <person name="Lin J."/>
            <person name="Lipzen A."/>
            <person name="Kuo A."/>
            <person name="Riley R."/>
            <person name="Mondo S."/>
            <person name="Labutti K."/>
            <person name="Haridas S."/>
            <person name="Pangalinan J."/>
            <person name="Salamov A.A."/>
            <person name="Simmons B.A."/>
            <person name="Magnuson J.K."/>
            <person name="Chen J."/>
            <person name="Drula E."/>
            <person name="Henrissat B."/>
            <person name="Wiebenga A."/>
            <person name="Lubbers R.J."/>
            <person name="Gomes A.C."/>
            <person name="Makela M.R."/>
            <person name="Stajich J."/>
            <person name="Grigoriev I.V."/>
            <person name="Mortensen U.H."/>
            <person name="De Vries R.P."/>
            <person name="Baker S.E."/>
            <person name="Andersen M.R."/>
        </authorList>
    </citation>
    <scope>NUCLEOTIDE SEQUENCE [LARGE SCALE GENOMIC DNA]</scope>
    <source>
        <strain evidence="1 2">CBS 209.92</strain>
    </source>
</reference>
<dbReference type="EMBL" id="JBFTWV010000035">
    <property type="protein sequence ID" value="KAL2795367.1"/>
    <property type="molecule type" value="Genomic_DNA"/>
</dbReference>
<comment type="caution">
    <text evidence="1">The sequence shown here is derived from an EMBL/GenBank/DDBJ whole genome shotgun (WGS) entry which is preliminary data.</text>
</comment>
<keyword evidence="2" id="KW-1185">Reference proteome</keyword>
<organism evidence="1 2">
    <name type="scientific">Aspergillus keveii</name>
    <dbReference type="NCBI Taxonomy" id="714993"/>
    <lineage>
        <taxon>Eukaryota</taxon>
        <taxon>Fungi</taxon>
        <taxon>Dikarya</taxon>
        <taxon>Ascomycota</taxon>
        <taxon>Pezizomycotina</taxon>
        <taxon>Eurotiomycetes</taxon>
        <taxon>Eurotiomycetidae</taxon>
        <taxon>Eurotiales</taxon>
        <taxon>Aspergillaceae</taxon>
        <taxon>Aspergillus</taxon>
        <taxon>Aspergillus subgen. Nidulantes</taxon>
    </lineage>
</organism>
<gene>
    <name evidence="1" type="ORF">BJX66DRAFT_301946</name>
</gene>
<dbReference type="Proteomes" id="UP001610563">
    <property type="component" value="Unassembled WGS sequence"/>
</dbReference>
<name>A0ABR4G8M0_9EURO</name>
<accession>A0ABR4G8M0</accession>
<evidence type="ECO:0000313" key="1">
    <source>
        <dbReference type="EMBL" id="KAL2795367.1"/>
    </source>
</evidence>
<proteinExistence type="predicted"/>